<proteinExistence type="predicted"/>
<keyword evidence="2" id="KW-1185">Reference proteome</keyword>
<dbReference type="Gene3D" id="3.60.10.10">
    <property type="entry name" value="Endonuclease/exonuclease/phosphatase"/>
    <property type="match status" value="1"/>
</dbReference>
<reference evidence="1" key="1">
    <citation type="submission" date="2018-11" db="EMBL/GenBank/DDBJ databases">
        <authorList>
            <person name="Grassa J C."/>
        </authorList>
    </citation>
    <scope>NUCLEOTIDE SEQUENCE [LARGE SCALE GENOMIC DNA]</scope>
</reference>
<sequence length="140" mass="16221">MVDRIKHKLHFEACFSVDANGRKGGISLFWKHSDDARVLGYSDNHIDIEIHTRGQPIWHLTGFYGEPNRRLRNQPRHLIRVLSQESTLPWCITGDFNNIANQEDKRGGRPYPSSLLTGFQSALDDYNLIDLDLQKKNRIH</sequence>
<reference evidence="1" key="2">
    <citation type="submission" date="2021-03" db="UniProtKB">
        <authorList>
            <consortium name="EnsemblPlants"/>
        </authorList>
    </citation>
    <scope>IDENTIFICATION</scope>
</reference>
<organism evidence="1 2">
    <name type="scientific">Cannabis sativa</name>
    <name type="common">Hemp</name>
    <name type="synonym">Marijuana</name>
    <dbReference type="NCBI Taxonomy" id="3483"/>
    <lineage>
        <taxon>Eukaryota</taxon>
        <taxon>Viridiplantae</taxon>
        <taxon>Streptophyta</taxon>
        <taxon>Embryophyta</taxon>
        <taxon>Tracheophyta</taxon>
        <taxon>Spermatophyta</taxon>
        <taxon>Magnoliopsida</taxon>
        <taxon>eudicotyledons</taxon>
        <taxon>Gunneridae</taxon>
        <taxon>Pentapetalae</taxon>
        <taxon>rosids</taxon>
        <taxon>fabids</taxon>
        <taxon>Rosales</taxon>
        <taxon>Cannabaceae</taxon>
        <taxon>Cannabis</taxon>
    </lineage>
</organism>
<protein>
    <recommendedName>
        <fullName evidence="3">Endonuclease/exonuclease/phosphatase domain-containing protein</fullName>
    </recommendedName>
</protein>
<dbReference type="OMA" id="LARAEPW"/>
<accession>A0A803QHZ3</accession>
<evidence type="ECO:0000313" key="2">
    <source>
        <dbReference type="Proteomes" id="UP000596661"/>
    </source>
</evidence>
<dbReference type="InterPro" id="IPR036691">
    <property type="entry name" value="Endo/exonu/phosph_ase_sf"/>
</dbReference>
<evidence type="ECO:0008006" key="3">
    <source>
        <dbReference type="Google" id="ProtNLM"/>
    </source>
</evidence>
<dbReference type="EnsemblPlants" id="evm.model.09.978">
    <property type="protein sequence ID" value="cds.evm.model.09.978"/>
    <property type="gene ID" value="evm.TU.09.978"/>
</dbReference>
<dbReference type="SUPFAM" id="SSF56219">
    <property type="entry name" value="DNase I-like"/>
    <property type="match status" value="1"/>
</dbReference>
<dbReference type="EMBL" id="UZAU01000742">
    <property type="status" value="NOT_ANNOTATED_CDS"/>
    <property type="molecule type" value="Genomic_DNA"/>
</dbReference>
<dbReference type="PANTHER" id="PTHR35218:SF9">
    <property type="entry name" value="ENDONUCLEASE_EXONUCLEASE_PHOSPHATASE DOMAIN-CONTAINING PROTEIN"/>
    <property type="match status" value="1"/>
</dbReference>
<dbReference type="AlphaFoldDB" id="A0A803QHZ3"/>
<name>A0A803QHZ3_CANSA</name>
<dbReference type="Gramene" id="evm.model.09.978">
    <property type="protein sequence ID" value="cds.evm.model.09.978"/>
    <property type="gene ID" value="evm.TU.09.978"/>
</dbReference>
<dbReference type="Proteomes" id="UP000596661">
    <property type="component" value="Chromosome 9"/>
</dbReference>
<evidence type="ECO:0000313" key="1">
    <source>
        <dbReference type="EnsemblPlants" id="cds.evm.model.09.978"/>
    </source>
</evidence>
<dbReference type="PANTHER" id="PTHR35218">
    <property type="entry name" value="RNASE H DOMAIN-CONTAINING PROTEIN"/>
    <property type="match status" value="1"/>
</dbReference>